<evidence type="ECO:0000313" key="2">
    <source>
        <dbReference type="Proteomes" id="UP000749311"/>
    </source>
</evidence>
<dbReference type="PANTHER" id="PTHR41913">
    <property type="entry name" value="DUF1684 DOMAIN-CONTAINING PROTEIN"/>
    <property type="match status" value="1"/>
</dbReference>
<sequence length="297" mass="31999">MTTTEQQWREWHEARVRRLNSPYGWLSLVSLDWLDEGTPLRIANVPGSWVLVEGIITYVPDDGAETITVDGKPVTEATVVLDEHGQDAGQGRSSRLLAGDLRLEVLSRVDSLGEAIHGIRVRDPKESARRQLPDVPVFPFDPAWVRPARFDSAPGVPVLAPTVEHGVLETSTIVGTLTADIAGQPHEFDVSGEVGADGRVRGIVHFTDATNGHETYGAGRFIDLSADALASLTALDFNRAISFPCAVTNYVTCPLAPAGNRLDVPVTAGEKTPPVRVDRLQTYRKDAASALADAPAL</sequence>
<name>A0ABX0SGX6_9ACTN</name>
<protein>
    <recommendedName>
        <fullName evidence="3">DUF1684 domain-containing protein</fullName>
    </recommendedName>
</protein>
<gene>
    <name evidence="1" type="ORF">FB473_000631</name>
</gene>
<comment type="caution">
    <text evidence="1">The sequence shown here is derived from an EMBL/GenBank/DDBJ whole genome shotgun (WGS) entry which is preliminary data.</text>
</comment>
<evidence type="ECO:0008006" key="3">
    <source>
        <dbReference type="Google" id="ProtNLM"/>
    </source>
</evidence>
<reference evidence="1 2" key="1">
    <citation type="submission" date="2020-02" db="EMBL/GenBank/DDBJ databases">
        <title>Sequencing the genomes of 1000 actinobacteria strains.</title>
        <authorList>
            <person name="Klenk H.-P."/>
        </authorList>
    </citation>
    <scope>NUCLEOTIDE SEQUENCE [LARGE SCALE GENOMIC DNA]</scope>
    <source>
        <strain evidence="1 2">DSM 19609</strain>
    </source>
</reference>
<dbReference type="PANTHER" id="PTHR41913:SF1">
    <property type="entry name" value="DUF1684 DOMAIN-CONTAINING PROTEIN"/>
    <property type="match status" value="1"/>
</dbReference>
<dbReference type="EMBL" id="JAAMOZ010000001">
    <property type="protein sequence ID" value="NIH55986.1"/>
    <property type="molecule type" value="Genomic_DNA"/>
</dbReference>
<proteinExistence type="predicted"/>
<dbReference type="Proteomes" id="UP000749311">
    <property type="component" value="Unassembled WGS sequence"/>
</dbReference>
<dbReference type="RefSeq" id="WP_167164759.1">
    <property type="nucleotide sequence ID" value="NZ_BAAAOO010000002.1"/>
</dbReference>
<accession>A0ABX0SGX6</accession>
<dbReference type="Pfam" id="PF07920">
    <property type="entry name" value="DUF1684"/>
    <property type="match status" value="1"/>
</dbReference>
<dbReference type="InterPro" id="IPR012467">
    <property type="entry name" value="DUF1684"/>
</dbReference>
<organism evidence="1 2">
    <name type="scientific">Brooklawnia cerclae</name>
    <dbReference type="NCBI Taxonomy" id="349934"/>
    <lineage>
        <taxon>Bacteria</taxon>
        <taxon>Bacillati</taxon>
        <taxon>Actinomycetota</taxon>
        <taxon>Actinomycetes</taxon>
        <taxon>Propionibacteriales</taxon>
        <taxon>Propionibacteriaceae</taxon>
        <taxon>Brooklawnia</taxon>
    </lineage>
</organism>
<keyword evidence="2" id="KW-1185">Reference proteome</keyword>
<evidence type="ECO:0000313" key="1">
    <source>
        <dbReference type="EMBL" id="NIH55986.1"/>
    </source>
</evidence>